<dbReference type="InterPro" id="IPR007053">
    <property type="entry name" value="LRAT_dom"/>
</dbReference>
<comment type="caution">
    <text evidence="3">The sequence shown here is derived from an EMBL/GenBank/DDBJ whole genome shotgun (WGS) entry which is preliminary data.</text>
</comment>
<dbReference type="PANTHER" id="PTHR46137:SF3">
    <property type="entry name" value="OS05G0310600 PROTEIN"/>
    <property type="match status" value="1"/>
</dbReference>
<dbReference type="PANTHER" id="PTHR46137">
    <property type="entry name" value="OS05G0310600 PROTEIN"/>
    <property type="match status" value="1"/>
</dbReference>
<dbReference type="InterPro" id="IPR009424">
    <property type="entry name" value="AGP16/20/22/41"/>
</dbReference>
<dbReference type="PROSITE" id="PS51934">
    <property type="entry name" value="LRAT"/>
    <property type="match status" value="3"/>
</dbReference>
<keyword evidence="1" id="KW-1133">Transmembrane helix</keyword>
<sequence length="758" mass="82363">MGLLSNKIDRQELKPGDHIYCWRQAFIYAHHGIYVDDRKVIHFTQGPAGQKDGRVIISSSLPAPQFSDVPCPQCGDHYSSFNNGVILSCIDCFLSGGELKLFEYGVSRAYFLADVRGGTCTLATSDPPGDVLHRANILLKYGFGDYDVFKNNCEDFAIYCKTGLLVINPSSTKGGLSGQAASFKAASGWISSSLALFTKFNSVAAAGSGVYYCYSRLNSDIGVRRDVAKVAVERLVPPAPVPVPVPVPILVLVPIPVPVPVPFPFPPALASYNNYLFRLLLLLLMFLLLLLLLATVTISFSLSLFVFYFSLRCTSIDQGIAYVLMLVALFYRLRDCIRAEAWTLEITSIVGGRPSSMLITGYTLATGSELNLFEYGVSWVYFLTKVRGGTCTLATSNPPRDILHRAYFLLKKGFGEYDVLKNNYEDFAIYCKTGLLMIIRSSRGGQSGQAAALEATLGWIFSSLALLTNKFRGLAAVGNGVYYCYSRLTSDIGVRHDVAKAAIEMAFIYAHHWIYVGDGKVIHFTQGPAGQENGSIIISSSLPDPQFSDVPCPQCGDHYSSFHDGVIQSCIDCFLSGGELNLFKYGVSRAYFLAKVRGGTCTLATSDPPGDVLHRANILLENGFGDYDVFKNKCEDFAIYCKTGLLVITPSSTRGGQSGQAASFEATSGLIFSSLALLTYKFKGVAAVGNGVYYCYNRLNSDIGVRRDVAKVAVERLVPPAPAPVSYGTSIDQGIAYVLMLAALVLTYLIHPLDASSS</sequence>
<dbReference type="EMBL" id="VAHF01000003">
    <property type="protein sequence ID" value="TXG65491.1"/>
    <property type="molecule type" value="Genomic_DNA"/>
</dbReference>
<evidence type="ECO:0000313" key="3">
    <source>
        <dbReference type="EMBL" id="TXG65491.1"/>
    </source>
</evidence>
<feature type="domain" description="LRAT" evidence="2">
    <location>
        <begin position="303"/>
        <end position="440"/>
    </location>
</feature>
<keyword evidence="4" id="KW-1185">Reference proteome</keyword>
<dbReference type="Pfam" id="PF04970">
    <property type="entry name" value="LRAT"/>
    <property type="match status" value="3"/>
</dbReference>
<feature type="transmembrane region" description="Helical" evidence="1">
    <location>
        <begin position="734"/>
        <end position="751"/>
    </location>
</feature>
<proteinExistence type="predicted"/>
<dbReference type="Proteomes" id="UP000323000">
    <property type="component" value="Chromosome 3"/>
</dbReference>
<feature type="domain" description="LRAT" evidence="2">
    <location>
        <begin position="501"/>
        <end position="650"/>
    </location>
</feature>
<reference evidence="4" key="1">
    <citation type="journal article" date="2019" name="Gigascience">
        <title>De novo genome assembly of the endangered Acer yangbiense, a plant species with extremely small populations endemic to Yunnan Province, China.</title>
        <authorList>
            <person name="Yang J."/>
            <person name="Wariss H.M."/>
            <person name="Tao L."/>
            <person name="Zhang R."/>
            <person name="Yun Q."/>
            <person name="Hollingsworth P."/>
            <person name="Dao Z."/>
            <person name="Luo G."/>
            <person name="Guo H."/>
            <person name="Ma Y."/>
            <person name="Sun W."/>
        </authorList>
    </citation>
    <scope>NUCLEOTIDE SEQUENCE [LARGE SCALE GENOMIC DNA]</scope>
    <source>
        <strain evidence="4">cv. Malutang</strain>
    </source>
</reference>
<keyword evidence="1" id="KW-0812">Transmembrane</keyword>
<evidence type="ECO:0000313" key="4">
    <source>
        <dbReference type="Proteomes" id="UP000323000"/>
    </source>
</evidence>
<name>A0A5C7I8N8_9ROSI</name>
<dbReference type="OrthoDB" id="421951at2759"/>
<accession>A0A5C7I8N8</accession>
<feature type="transmembrane region" description="Helical" evidence="1">
    <location>
        <begin position="279"/>
        <end position="309"/>
    </location>
</feature>
<protein>
    <recommendedName>
        <fullName evidence="2">LRAT domain-containing protein</fullName>
    </recommendedName>
</protein>
<gene>
    <name evidence="3" type="ORF">EZV62_006766</name>
</gene>
<dbReference type="AlphaFoldDB" id="A0A5C7I8N8"/>
<evidence type="ECO:0000256" key="1">
    <source>
        <dbReference type="SAM" id="Phobius"/>
    </source>
</evidence>
<feature type="domain" description="LRAT" evidence="2">
    <location>
        <begin position="20"/>
        <end position="169"/>
    </location>
</feature>
<dbReference type="Gene3D" id="3.90.1720.10">
    <property type="entry name" value="endopeptidase domain like (from Nostoc punctiforme)"/>
    <property type="match status" value="3"/>
</dbReference>
<dbReference type="Pfam" id="PF06376">
    <property type="entry name" value="AGP"/>
    <property type="match status" value="2"/>
</dbReference>
<organism evidence="3 4">
    <name type="scientific">Acer yangbiense</name>
    <dbReference type="NCBI Taxonomy" id="1000413"/>
    <lineage>
        <taxon>Eukaryota</taxon>
        <taxon>Viridiplantae</taxon>
        <taxon>Streptophyta</taxon>
        <taxon>Embryophyta</taxon>
        <taxon>Tracheophyta</taxon>
        <taxon>Spermatophyta</taxon>
        <taxon>Magnoliopsida</taxon>
        <taxon>eudicotyledons</taxon>
        <taxon>Gunneridae</taxon>
        <taxon>Pentapetalae</taxon>
        <taxon>rosids</taxon>
        <taxon>malvids</taxon>
        <taxon>Sapindales</taxon>
        <taxon>Sapindaceae</taxon>
        <taxon>Hippocastanoideae</taxon>
        <taxon>Acereae</taxon>
        <taxon>Acer</taxon>
    </lineage>
</organism>
<keyword evidence="1" id="KW-0472">Membrane</keyword>
<evidence type="ECO:0000259" key="2">
    <source>
        <dbReference type="PROSITE" id="PS51934"/>
    </source>
</evidence>
<feature type="transmembrane region" description="Helical" evidence="1">
    <location>
        <begin position="315"/>
        <end position="333"/>
    </location>
</feature>